<feature type="region of interest" description="Disordered" evidence="1">
    <location>
        <begin position="19"/>
        <end position="39"/>
    </location>
</feature>
<organism evidence="2 3">
    <name type="scientific">Actinophytocola xinjiangensis</name>
    <dbReference type="NCBI Taxonomy" id="485602"/>
    <lineage>
        <taxon>Bacteria</taxon>
        <taxon>Bacillati</taxon>
        <taxon>Actinomycetota</taxon>
        <taxon>Actinomycetes</taxon>
        <taxon>Pseudonocardiales</taxon>
        <taxon>Pseudonocardiaceae</taxon>
    </lineage>
</organism>
<dbReference type="AlphaFoldDB" id="A0A7Z0WHE8"/>
<dbReference type="Pfam" id="PF20060">
    <property type="entry name" value="DUF6459"/>
    <property type="match status" value="1"/>
</dbReference>
<comment type="caution">
    <text evidence="2">The sequence shown here is derived from an EMBL/GenBank/DDBJ whole genome shotgun (WGS) entry which is preliminary data.</text>
</comment>
<protein>
    <submittedName>
        <fullName evidence="2">Uncharacterized protein</fullName>
    </submittedName>
</protein>
<dbReference type="InterPro" id="IPR045596">
    <property type="entry name" value="DUF6459"/>
</dbReference>
<dbReference type="EMBL" id="MSIF01000021">
    <property type="protein sequence ID" value="OLF06567.1"/>
    <property type="molecule type" value="Genomic_DNA"/>
</dbReference>
<evidence type="ECO:0000313" key="3">
    <source>
        <dbReference type="Proteomes" id="UP000185696"/>
    </source>
</evidence>
<dbReference type="Proteomes" id="UP000185696">
    <property type="component" value="Unassembled WGS sequence"/>
</dbReference>
<evidence type="ECO:0000256" key="1">
    <source>
        <dbReference type="SAM" id="MobiDB-lite"/>
    </source>
</evidence>
<sequence>MHEPTPGGFVLYSLPDYEPPHEPEEFGPPPRWSSLRPASGSQLTLVAPPTEPTPPPADVLWRLVLHLIEALDARRPVAQLRAMLSDAAYEALLTRLRTSRPGRRHRLLRLHTCAPTSESVELGAVLEVVDSAVRRGRPRRVRAAALRLELVKGRWHCAVLRVL</sequence>
<evidence type="ECO:0000313" key="2">
    <source>
        <dbReference type="EMBL" id="OLF06567.1"/>
    </source>
</evidence>
<name>A0A7Z0WHE8_9PSEU</name>
<accession>A0A7Z0WHE8</accession>
<keyword evidence="3" id="KW-1185">Reference proteome</keyword>
<gene>
    <name evidence="2" type="ORF">BLA60_31915</name>
</gene>
<reference evidence="2 3" key="1">
    <citation type="submission" date="2016-12" db="EMBL/GenBank/DDBJ databases">
        <title>The draft genome sequence of Actinophytocola xinjiangensis.</title>
        <authorList>
            <person name="Wang W."/>
            <person name="Yuan L."/>
        </authorList>
    </citation>
    <scope>NUCLEOTIDE SEQUENCE [LARGE SCALE GENOMIC DNA]</scope>
    <source>
        <strain evidence="2 3">CGMCC 4.4663</strain>
    </source>
</reference>
<proteinExistence type="predicted"/>